<dbReference type="AlphaFoldDB" id="A0AAV4T3F6"/>
<accession>A0AAV4T3F6</accession>
<proteinExistence type="predicted"/>
<dbReference type="Proteomes" id="UP001054945">
    <property type="component" value="Unassembled WGS sequence"/>
</dbReference>
<protein>
    <submittedName>
        <fullName evidence="1">Uncharacterized protein</fullName>
    </submittedName>
</protein>
<evidence type="ECO:0000313" key="2">
    <source>
        <dbReference type="Proteomes" id="UP001054945"/>
    </source>
</evidence>
<name>A0AAV4T3F6_CAEEX</name>
<organism evidence="1 2">
    <name type="scientific">Caerostris extrusa</name>
    <name type="common">Bark spider</name>
    <name type="synonym">Caerostris bankana</name>
    <dbReference type="NCBI Taxonomy" id="172846"/>
    <lineage>
        <taxon>Eukaryota</taxon>
        <taxon>Metazoa</taxon>
        <taxon>Ecdysozoa</taxon>
        <taxon>Arthropoda</taxon>
        <taxon>Chelicerata</taxon>
        <taxon>Arachnida</taxon>
        <taxon>Araneae</taxon>
        <taxon>Araneomorphae</taxon>
        <taxon>Entelegynae</taxon>
        <taxon>Araneoidea</taxon>
        <taxon>Araneidae</taxon>
        <taxon>Caerostris</taxon>
    </lineage>
</organism>
<sequence>MTLCVFHVWETYKYNFTLVSDKYPKHAISSPAYPLTTLLLAISGILTFHPSCRRACGLLEKIAKFPIDFKVEILSESIASSVRNSSFVSVDIDLRSNCFAL</sequence>
<comment type="caution">
    <text evidence="1">The sequence shown here is derived from an EMBL/GenBank/DDBJ whole genome shotgun (WGS) entry which is preliminary data.</text>
</comment>
<gene>
    <name evidence="1" type="ORF">CEXT_438381</name>
</gene>
<keyword evidence="2" id="KW-1185">Reference proteome</keyword>
<reference evidence="1 2" key="1">
    <citation type="submission" date="2021-06" db="EMBL/GenBank/DDBJ databases">
        <title>Caerostris extrusa draft genome.</title>
        <authorList>
            <person name="Kono N."/>
            <person name="Arakawa K."/>
        </authorList>
    </citation>
    <scope>NUCLEOTIDE SEQUENCE [LARGE SCALE GENOMIC DNA]</scope>
</reference>
<dbReference type="EMBL" id="BPLR01010296">
    <property type="protein sequence ID" value="GIY38388.1"/>
    <property type="molecule type" value="Genomic_DNA"/>
</dbReference>
<evidence type="ECO:0000313" key="1">
    <source>
        <dbReference type="EMBL" id="GIY38388.1"/>
    </source>
</evidence>